<feature type="DNA-binding region" description="H-T-H motif" evidence="2">
    <location>
        <begin position="74"/>
        <end position="93"/>
    </location>
</feature>
<evidence type="ECO:0000256" key="2">
    <source>
        <dbReference type="PROSITE-ProRule" id="PRU00335"/>
    </source>
</evidence>
<dbReference type="Pfam" id="PF00440">
    <property type="entry name" value="TetR_N"/>
    <property type="match status" value="1"/>
</dbReference>
<evidence type="ECO:0000313" key="5">
    <source>
        <dbReference type="Proteomes" id="UP001418444"/>
    </source>
</evidence>
<evidence type="ECO:0000256" key="1">
    <source>
        <dbReference type="ARBA" id="ARBA00023125"/>
    </source>
</evidence>
<accession>A0ABP7PRX2</accession>
<dbReference type="PROSITE" id="PS50977">
    <property type="entry name" value="HTH_TETR_2"/>
    <property type="match status" value="1"/>
</dbReference>
<gene>
    <name evidence="4" type="ORF">GCM10022231_34130</name>
</gene>
<dbReference type="InterPro" id="IPR001647">
    <property type="entry name" value="HTH_TetR"/>
</dbReference>
<dbReference type="InterPro" id="IPR036271">
    <property type="entry name" value="Tet_transcr_reg_TetR-rel_C_sf"/>
</dbReference>
<protein>
    <submittedName>
        <fullName evidence="4">TetR/AcrR family transcriptional regulator</fullName>
    </submittedName>
</protein>
<keyword evidence="5" id="KW-1185">Reference proteome</keyword>
<keyword evidence="1 2" id="KW-0238">DNA-binding</keyword>
<feature type="domain" description="HTH tetR-type" evidence="3">
    <location>
        <begin position="52"/>
        <end position="111"/>
    </location>
</feature>
<comment type="caution">
    <text evidence="4">The sequence shown here is derived from an EMBL/GenBank/DDBJ whole genome shotgun (WGS) entry which is preliminary data.</text>
</comment>
<name>A0ABP7PRX2_9ACTN</name>
<dbReference type="InterPro" id="IPR009057">
    <property type="entry name" value="Homeodomain-like_sf"/>
</dbReference>
<evidence type="ECO:0000313" key="4">
    <source>
        <dbReference type="EMBL" id="GAA3969973.1"/>
    </source>
</evidence>
<reference evidence="5" key="1">
    <citation type="journal article" date="2019" name="Int. J. Syst. Evol. Microbiol.">
        <title>The Global Catalogue of Microorganisms (GCM) 10K type strain sequencing project: providing services to taxonomists for standard genome sequencing and annotation.</title>
        <authorList>
            <consortium name="The Broad Institute Genomics Platform"/>
            <consortium name="The Broad Institute Genome Sequencing Center for Infectious Disease"/>
            <person name="Wu L."/>
            <person name="Ma J."/>
        </authorList>
    </citation>
    <scope>NUCLEOTIDE SEQUENCE [LARGE SCALE GENOMIC DNA]</scope>
    <source>
        <strain evidence="5">JCM 16923</strain>
    </source>
</reference>
<sequence>MMATAPGPASAARAAVNAAATLTRELEQRLLGPAVEAVASDGRKQRWARHKEARRSELINGTIDAVRTLGPEAGMDEIAGHIGISKTVLYRYFTDKNDLASAVSEAYIQNTVLPRLTEALTEDLGDYELVHTVIGVYVRSVAEDPNLYHYCVATENSGPGTIAAAQRVFSDAIESTVRSRLIDRNAETGGATTWALMMVGGVELAVCRWLDDQRIDAARLVDELAMLVWGGVAGVMQARGSTAGFAANPPPVPQILRQDRS</sequence>
<evidence type="ECO:0000259" key="3">
    <source>
        <dbReference type="PROSITE" id="PS50977"/>
    </source>
</evidence>
<dbReference type="SUPFAM" id="SSF46689">
    <property type="entry name" value="Homeodomain-like"/>
    <property type="match status" value="1"/>
</dbReference>
<proteinExistence type="predicted"/>
<organism evidence="4 5">
    <name type="scientific">Gordonia caeni</name>
    <dbReference type="NCBI Taxonomy" id="1007097"/>
    <lineage>
        <taxon>Bacteria</taxon>
        <taxon>Bacillati</taxon>
        <taxon>Actinomycetota</taxon>
        <taxon>Actinomycetes</taxon>
        <taxon>Mycobacteriales</taxon>
        <taxon>Gordoniaceae</taxon>
        <taxon>Gordonia</taxon>
    </lineage>
</organism>
<dbReference type="EMBL" id="BAAAZW010000013">
    <property type="protein sequence ID" value="GAA3969973.1"/>
    <property type="molecule type" value="Genomic_DNA"/>
</dbReference>
<dbReference type="SUPFAM" id="SSF48498">
    <property type="entry name" value="Tetracyclin repressor-like, C-terminal domain"/>
    <property type="match status" value="1"/>
</dbReference>
<dbReference type="Proteomes" id="UP001418444">
    <property type="component" value="Unassembled WGS sequence"/>
</dbReference>
<dbReference type="Gene3D" id="1.10.357.10">
    <property type="entry name" value="Tetracycline Repressor, domain 2"/>
    <property type="match status" value="1"/>
</dbReference>